<protein>
    <recommendedName>
        <fullName evidence="3">DUF2383 domain-containing protein</fullName>
    </recommendedName>
</protein>
<sequence length="146" mass="16704">MEDIGHLADALKFGKILEEKAKDFYQNLSESEKIGGKAKDLLSKYVDEAEELKTFWEDKHRDCCRSDMDMGALEPISGIEPEDYEINTEIEAESSEALIKKAINAEKKVSDYYTAIGEKTNYVSVREMEKKAQKRKDRVSELESLL</sequence>
<accession>A0A133VG45</accession>
<evidence type="ECO:0008006" key="3">
    <source>
        <dbReference type="Google" id="ProtNLM"/>
    </source>
</evidence>
<comment type="caution">
    <text evidence="1">The sequence shown here is derived from an EMBL/GenBank/DDBJ whole genome shotgun (WGS) entry which is preliminary data.</text>
</comment>
<dbReference type="Proteomes" id="UP000070311">
    <property type="component" value="Unassembled WGS sequence"/>
</dbReference>
<gene>
    <name evidence="1" type="ORF">AKJ50_01035</name>
</gene>
<reference evidence="1 2" key="1">
    <citation type="journal article" date="2016" name="Sci. Rep.">
        <title>Metabolic traits of an uncultured archaeal lineage -MSBL1- from brine pools of the Red Sea.</title>
        <authorList>
            <person name="Mwirichia R."/>
            <person name="Alam I."/>
            <person name="Rashid M."/>
            <person name="Vinu M."/>
            <person name="Ba-Alawi W."/>
            <person name="Anthony Kamau A."/>
            <person name="Kamanda Ngugi D."/>
            <person name="Goker M."/>
            <person name="Klenk H.P."/>
            <person name="Bajic V."/>
            <person name="Stingl U."/>
        </authorList>
    </citation>
    <scope>NUCLEOTIDE SEQUENCE [LARGE SCALE GENOMIC DNA]</scope>
    <source>
        <strain evidence="1">SCGC-AAA382A13</strain>
    </source>
</reference>
<dbReference type="AlphaFoldDB" id="A0A133VG45"/>
<keyword evidence="2" id="KW-1185">Reference proteome</keyword>
<evidence type="ECO:0000313" key="2">
    <source>
        <dbReference type="Proteomes" id="UP000070311"/>
    </source>
</evidence>
<dbReference type="EMBL" id="LHYD01000014">
    <property type="protein sequence ID" value="KXB05409.1"/>
    <property type="molecule type" value="Genomic_DNA"/>
</dbReference>
<evidence type="ECO:0000313" key="1">
    <source>
        <dbReference type="EMBL" id="KXB05409.1"/>
    </source>
</evidence>
<proteinExistence type="predicted"/>
<name>A0A133VG45_9EURY</name>
<organism evidence="1 2">
    <name type="scientific">candidate division MSBL1 archaeon SCGC-AAA382A13</name>
    <dbReference type="NCBI Taxonomy" id="1698279"/>
    <lineage>
        <taxon>Archaea</taxon>
        <taxon>Methanobacteriati</taxon>
        <taxon>Methanobacteriota</taxon>
        <taxon>candidate division MSBL1</taxon>
    </lineage>
</organism>